<keyword evidence="3" id="KW-1185">Reference proteome</keyword>
<reference evidence="2 3" key="1">
    <citation type="submission" date="2018-03" db="EMBL/GenBank/DDBJ databases">
        <title>Genomic Encyclopedia of Archaeal and Bacterial Type Strains, Phase II (KMG-II): from individual species to whole genera.</title>
        <authorList>
            <person name="Goeker M."/>
        </authorList>
    </citation>
    <scope>NUCLEOTIDE SEQUENCE [LARGE SCALE GENOMIC DNA]</scope>
    <source>
        <strain evidence="2 3">DSM 19711</strain>
    </source>
</reference>
<dbReference type="AlphaFoldDB" id="A0A2T0R219"/>
<dbReference type="Proteomes" id="UP000238083">
    <property type="component" value="Unassembled WGS sequence"/>
</dbReference>
<proteinExistence type="predicted"/>
<protein>
    <submittedName>
        <fullName evidence="2">Uncharacterized protein</fullName>
    </submittedName>
</protein>
<evidence type="ECO:0000313" key="3">
    <source>
        <dbReference type="Proteomes" id="UP000238083"/>
    </source>
</evidence>
<feature type="region of interest" description="Disordered" evidence="1">
    <location>
        <begin position="54"/>
        <end position="75"/>
    </location>
</feature>
<sequence length="224" mass="24850">MNFDPDAHDGALYVALIHDVERLDDDLAVGWAIDARGRRRPWVLDLRPGFRRVVIPEHPTDPPPAHEQRPPDDPYRQIKELHDVTTTTTGGDDHEAPRDRRAAIAYLLEHAEEHPDARLPSTEVAVTPDSVEAVVRTLTMFATAEAESFGLGVAEHVALRDLAEAGVRYRNQLDRCVSAFASDDPEVAGRAREYLDLARVQLVAAAENLTTTLQNLEAAKEADR</sequence>
<evidence type="ECO:0000313" key="2">
    <source>
        <dbReference type="EMBL" id="PRY13596.1"/>
    </source>
</evidence>
<dbReference type="RefSeq" id="WP_146149452.1">
    <property type="nucleotide sequence ID" value="NZ_PVZF01000008.1"/>
</dbReference>
<evidence type="ECO:0000256" key="1">
    <source>
        <dbReference type="SAM" id="MobiDB-lite"/>
    </source>
</evidence>
<comment type="caution">
    <text evidence="2">The sequence shown here is derived from an EMBL/GenBank/DDBJ whole genome shotgun (WGS) entry which is preliminary data.</text>
</comment>
<organism evidence="2 3">
    <name type="scientific">Kineococcus rhizosphaerae</name>
    <dbReference type="NCBI Taxonomy" id="559628"/>
    <lineage>
        <taxon>Bacteria</taxon>
        <taxon>Bacillati</taxon>
        <taxon>Actinomycetota</taxon>
        <taxon>Actinomycetes</taxon>
        <taxon>Kineosporiales</taxon>
        <taxon>Kineosporiaceae</taxon>
        <taxon>Kineococcus</taxon>
    </lineage>
</organism>
<accession>A0A2T0R219</accession>
<name>A0A2T0R219_9ACTN</name>
<dbReference type="EMBL" id="PVZF01000008">
    <property type="protein sequence ID" value="PRY13596.1"/>
    <property type="molecule type" value="Genomic_DNA"/>
</dbReference>
<gene>
    <name evidence="2" type="ORF">CLV37_108266</name>
</gene>